<comment type="caution">
    <text evidence="1">The sequence shown here is derived from an EMBL/GenBank/DDBJ whole genome shotgun (WGS) entry which is preliminary data.</text>
</comment>
<protein>
    <recommendedName>
        <fullName evidence="3">DSBA-like thioredoxin domain-containing protein</fullName>
    </recommendedName>
</protein>
<dbReference type="Gene3D" id="1.10.472.60">
    <property type="entry name" value="putative protein disulfide isomerase domain"/>
    <property type="match status" value="1"/>
</dbReference>
<keyword evidence="2" id="KW-1185">Reference proteome</keyword>
<evidence type="ECO:0008006" key="3">
    <source>
        <dbReference type="Google" id="ProtNLM"/>
    </source>
</evidence>
<accession>A0AB33Z1G1</accession>
<name>A0AB33Z1G1_9GAMM</name>
<dbReference type="Proteomes" id="UP000015462">
    <property type="component" value="Unassembled WGS sequence"/>
</dbReference>
<dbReference type="PANTHER" id="PTHR13887:SF54">
    <property type="entry name" value="DSBA FAMILY PROTEIN"/>
    <property type="match status" value="1"/>
</dbReference>
<dbReference type="PANTHER" id="PTHR13887">
    <property type="entry name" value="GLUTATHIONE S-TRANSFERASE KAPPA"/>
    <property type="match status" value="1"/>
</dbReference>
<evidence type="ECO:0000313" key="1">
    <source>
        <dbReference type="EMBL" id="EPD13214.1"/>
    </source>
</evidence>
<reference evidence="1 2" key="1">
    <citation type="journal article" date="2013" name="Genome Announc.">
        <title>Genome Sequence of the Pyrene- and Fluoranthene-Degrading Bacterium Cycloclasticus sp. Strain PY97M.</title>
        <authorList>
            <person name="Cui Z."/>
            <person name="Xu G."/>
            <person name="Li Q."/>
            <person name="Gao W."/>
            <person name="Zheng L."/>
        </authorList>
    </citation>
    <scope>NUCLEOTIDE SEQUENCE [LARGE SCALE GENOMIC DNA]</scope>
    <source>
        <strain evidence="1 2">PY97M</strain>
    </source>
</reference>
<dbReference type="Pfam" id="PF13743">
    <property type="entry name" value="Thioredoxin_5"/>
    <property type="match status" value="1"/>
</dbReference>
<evidence type="ECO:0000313" key="2">
    <source>
        <dbReference type="Proteomes" id="UP000015462"/>
    </source>
</evidence>
<gene>
    <name evidence="1" type="ORF">L196_06215</name>
</gene>
<dbReference type="EMBL" id="ASHL01000004">
    <property type="protein sequence ID" value="EPD13214.1"/>
    <property type="molecule type" value="Genomic_DNA"/>
</dbReference>
<proteinExistence type="predicted"/>
<dbReference type="InterPro" id="IPR036249">
    <property type="entry name" value="Thioredoxin-like_sf"/>
</dbReference>
<dbReference type="CDD" id="cd03025">
    <property type="entry name" value="DsbA_FrnE_like"/>
    <property type="match status" value="1"/>
</dbReference>
<sequence length="202" mass="22908">MDKVLYYVHDPMCSWCWAFNKTWAAIQSSLPSSIEVRYLLGGLAPDSDQPMATDLQEKISEGWYRIQQHVPGTEFNHDFWTVCKPRRSTYPSCRALIAARMLDRAAEKPMLLAIQQAYYLQAKNPADDEVLIECAGEIGLDGSEFSALLNHSSTQQQLLMEIKLARSMGASSFPSIVLQQGEQTRLLRYDYNDPQVLLNQLS</sequence>
<dbReference type="AlphaFoldDB" id="A0AB33Z1G1"/>
<organism evidence="1 2">
    <name type="scientific">Cycloclasticus pugetii</name>
    <dbReference type="NCBI Taxonomy" id="34068"/>
    <lineage>
        <taxon>Bacteria</taxon>
        <taxon>Pseudomonadati</taxon>
        <taxon>Pseudomonadota</taxon>
        <taxon>Gammaproteobacteria</taxon>
        <taxon>Thiotrichales</taxon>
        <taxon>Piscirickettsiaceae</taxon>
        <taxon>Cycloclasticus</taxon>
    </lineage>
</organism>
<dbReference type="SUPFAM" id="SSF52833">
    <property type="entry name" value="Thioredoxin-like"/>
    <property type="match status" value="1"/>
</dbReference>
<dbReference type="Gene3D" id="3.40.30.10">
    <property type="entry name" value="Glutaredoxin"/>
    <property type="match status" value="1"/>
</dbReference>
<dbReference type="RefSeq" id="WP_016390351.1">
    <property type="nucleotide sequence ID" value="NZ_FQZJ01000003.1"/>
</dbReference>